<dbReference type="PIRSF" id="PIRSF038471">
    <property type="entry name" value="MreC"/>
    <property type="match status" value="1"/>
</dbReference>
<evidence type="ECO:0000256" key="5">
    <source>
        <dbReference type="SAM" id="Coils"/>
    </source>
</evidence>
<evidence type="ECO:0000256" key="2">
    <source>
        <dbReference type="ARBA" id="ARBA00013855"/>
    </source>
</evidence>
<proteinExistence type="inferred from homology"/>
<evidence type="ECO:0000256" key="1">
    <source>
        <dbReference type="ARBA" id="ARBA00009369"/>
    </source>
</evidence>
<evidence type="ECO:0000313" key="7">
    <source>
        <dbReference type="EMBL" id="MDQ0233332.1"/>
    </source>
</evidence>
<keyword evidence="3" id="KW-0133">Cell shape</keyword>
<dbReference type="Pfam" id="PF04085">
    <property type="entry name" value="MreC"/>
    <property type="match status" value="1"/>
</dbReference>
<accession>A0ABT9ZNE2</accession>
<dbReference type="PANTHER" id="PTHR34138">
    <property type="entry name" value="CELL SHAPE-DETERMINING PROTEIN MREC"/>
    <property type="match status" value="1"/>
</dbReference>
<feature type="coiled-coil region" evidence="5">
    <location>
        <begin position="56"/>
        <end position="83"/>
    </location>
</feature>
<dbReference type="Proteomes" id="UP001234495">
    <property type="component" value="Unassembled WGS sequence"/>
</dbReference>
<dbReference type="RefSeq" id="WP_307346507.1">
    <property type="nucleotide sequence ID" value="NZ_JAUSUD010000036.1"/>
</dbReference>
<dbReference type="NCBIfam" id="TIGR00219">
    <property type="entry name" value="mreC"/>
    <property type="match status" value="1"/>
</dbReference>
<sequence>MKLKIILLIITILLVTISSILLVRNNLFGIKDYISEHEFILNINDLKARYDENHVLKNSIRDYEQLKVEKHLIESENELLTEMKNKVKEYAEYQPIVATVYSRGLDSKQPQEWYNTLVIDKGAEDNIKKNTPVTTTEGLIGQVHKVYDKTATVKLLTSTTRRNLITATLENDQSVSGMIENYDLENDHLLFTKIDLKKEIEVGSIVTTSNLNSFFPPNLKIGEVIEVTADNYGLTKIAKVKPAADFNDISYVILLQKFQ</sequence>
<evidence type="ECO:0000256" key="3">
    <source>
        <dbReference type="ARBA" id="ARBA00022960"/>
    </source>
</evidence>
<dbReference type="InterPro" id="IPR042177">
    <property type="entry name" value="Cell/Rod_1"/>
</dbReference>
<reference evidence="7 8" key="1">
    <citation type="submission" date="2023-07" db="EMBL/GenBank/DDBJ databases">
        <title>Genomic Encyclopedia of Type Strains, Phase IV (KMG-IV): sequencing the most valuable type-strain genomes for metagenomic binning, comparative biology and taxonomic classification.</title>
        <authorList>
            <person name="Goeker M."/>
        </authorList>
    </citation>
    <scope>NUCLEOTIDE SEQUENCE [LARGE SCALE GENOMIC DNA]</scope>
    <source>
        <strain evidence="7 8">DSM 29005</strain>
    </source>
</reference>
<dbReference type="Gene3D" id="2.40.10.340">
    <property type="entry name" value="Rod shape-determining protein MreC, domain 1"/>
    <property type="match status" value="1"/>
</dbReference>
<gene>
    <name evidence="7" type="ORF">J2S19_004677</name>
</gene>
<dbReference type="PANTHER" id="PTHR34138:SF1">
    <property type="entry name" value="CELL SHAPE-DETERMINING PROTEIN MREC"/>
    <property type="match status" value="1"/>
</dbReference>
<evidence type="ECO:0000256" key="4">
    <source>
        <dbReference type="ARBA" id="ARBA00032089"/>
    </source>
</evidence>
<organism evidence="7 8">
    <name type="scientific">Metabacillus malikii</name>
    <dbReference type="NCBI Taxonomy" id="1504265"/>
    <lineage>
        <taxon>Bacteria</taxon>
        <taxon>Bacillati</taxon>
        <taxon>Bacillota</taxon>
        <taxon>Bacilli</taxon>
        <taxon>Bacillales</taxon>
        <taxon>Bacillaceae</taxon>
        <taxon>Metabacillus</taxon>
    </lineage>
</organism>
<protein>
    <recommendedName>
        <fullName evidence="2">Cell shape-determining protein MreC</fullName>
    </recommendedName>
    <alternativeName>
        <fullName evidence="4">Cell shape protein MreC</fullName>
    </alternativeName>
</protein>
<dbReference type="InterPro" id="IPR042175">
    <property type="entry name" value="Cell/Rod_MreC_2"/>
</dbReference>
<comment type="caution">
    <text evidence="7">The sequence shown here is derived from an EMBL/GenBank/DDBJ whole genome shotgun (WGS) entry which is preliminary data.</text>
</comment>
<comment type="similarity">
    <text evidence="1">Belongs to the MreC family.</text>
</comment>
<dbReference type="InterPro" id="IPR007221">
    <property type="entry name" value="MreC"/>
</dbReference>
<evidence type="ECO:0000313" key="8">
    <source>
        <dbReference type="Proteomes" id="UP001234495"/>
    </source>
</evidence>
<keyword evidence="8" id="KW-1185">Reference proteome</keyword>
<feature type="domain" description="Rod shape-determining protein MreC beta-barrel core" evidence="6">
    <location>
        <begin position="108"/>
        <end position="255"/>
    </location>
</feature>
<dbReference type="Gene3D" id="2.40.10.350">
    <property type="entry name" value="Rod shape-determining protein MreC, domain 2"/>
    <property type="match status" value="1"/>
</dbReference>
<dbReference type="EMBL" id="JAUSUD010000036">
    <property type="protein sequence ID" value="MDQ0233332.1"/>
    <property type="molecule type" value="Genomic_DNA"/>
</dbReference>
<dbReference type="InterPro" id="IPR055342">
    <property type="entry name" value="MreC_beta-barrel_core"/>
</dbReference>
<evidence type="ECO:0000259" key="6">
    <source>
        <dbReference type="Pfam" id="PF04085"/>
    </source>
</evidence>
<name>A0ABT9ZNE2_9BACI</name>
<keyword evidence="5" id="KW-0175">Coiled coil</keyword>